<dbReference type="Pfam" id="PF13563">
    <property type="entry name" value="2_5_RNA_ligase2"/>
    <property type="match status" value="1"/>
</dbReference>
<organism evidence="1 2">
    <name type="scientific">Vitreoscilla filiformis</name>
    <dbReference type="NCBI Taxonomy" id="63"/>
    <lineage>
        <taxon>Bacteria</taxon>
        <taxon>Pseudomonadati</taxon>
        <taxon>Pseudomonadota</taxon>
        <taxon>Betaproteobacteria</taxon>
        <taxon>Neisseriales</taxon>
        <taxon>Neisseriaceae</taxon>
        <taxon>Vitreoscilla</taxon>
    </lineage>
</organism>
<gene>
    <name evidence="1" type="ORF">VITFI_CDS3507</name>
</gene>
<dbReference type="Proteomes" id="UP000199729">
    <property type="component" value="Plasmid pVF1"/>
</dbReference>
<evidence type="ECO:0000313" key="2">
    <source>
        <dbReference type="Proteomes" id="UP000199729"/>
    </source>
</evidence>
<accession>A0A221KJT9</accession>
<evidence type="ECO:0000313" key="1">
    <source>
        <dbReference type="EMBL" id="ASM79284.1"/>
    </source>
</evidence>
<keyword evidence="1" id="KW-0436">Ligase</keyword>
<proteinExistence type="predicted"/>
<keyword evidence="1" id="KW-0614">Plasmid</keyword>
<dbReference type="InterPro" id="IPR009097">
    <property type="entry name" value="Cyclic_Pdiesterase"/>
</dbReference>
<dbReference type="KEGG" id="vff:VITFI_CDS3507"/>
<name>A0A221KJT9_VITFI</name>
<dbReference type="GO" id="GO:0016874">
    <property type="term" value="F:ligase activity"/>
    <property type="evidence" value="ECO:0007669"/>
    <property type="project" value="UniProtKB-KW"/>
</dbReference>
<reference evidence="1 2" key="1">
    <citation type="submission" date="2017-07" db="EMBL/GenBank/DDBJ databases">
        <title>Complete Genome Sequence of the cosmetic ferment Vitreoscilla filiformis (ATCC15551).</title>
        <authorList>
            <person name="Contreras S."/>
            <person name="Sagory-Zalkind P."/>
            <person name="Blanquart H."/>
            <person name="Iltis A."/>
            <person name="Morand S.C."/>
        </authorList>
    </citation>
    <scope>NUCLEOTIDE SEQUENCE [LARGE SCALE GENOMIC DNA]</scope>
    <source>
        <strain evidence="1 2">ATCC 15551</strain>
        <plasmid evidence="2">Plasmid pvf1</plasmid>
    </source>
</reference>
<sequence length="198" mass="21834">MRGRTRYAVWAVTWEDDPHATWHLRQRLAAVRAALAPWLVWGPRQPHLTLQVCGFASDLASAQWNDDFTPAMQAAQCAALAQLAPRRFTLRLGAVASFASAAYLTVQDEDGALPALRQALALGHGEFRSAPWVPHVTVGLYRRPWPWTDVQAALSSLAWVPETSRALVLPVRAVSLVSYDAADVGGRLRTLWRHALAP</sequence>
<dbReference type="SUPFAM" id="SSF55144">
    <property type="entry name" value="LigT-like"/>
    <property type="match status" value="1"/>
</dbReference>
<dbReference type="EMBL" id="CP022424">
    <property type="protein sequence ID" value="ASM79284.1"/>
    <property type="molecule type" value="Genomic_DNA"/>
</dbReference>
<keyword evidence="2" id="KW-1185">Reference proteome</keyword>
<geneLocation type="plasmid" evidence="2">
    <name>pvf1</name>
</geneLocation>
<protein>
    <submittedName>
        <fullName evidence="1">2'-5' RNA ligase</fullName>
    </submittedName>
</protein>
<dbReference type="AlphaFoldDB" id="A0A221KJT9"/>
<dbReference type="Gene3D" id="3.90.1140.10">
    <property type="entry name" value="Cyclic phosphodiesterase"/>
    <property type="match status" value="1"/>
</dbReference>